<dbReference type="RefSeq" id="WP_191040909.1">
    <property type="nucleotide sequence ID" value="NZ_JACXAA010000008.1"/>
</dbReference>
<dbReference type="InterPro" id="IPR013096">
    <property type="entry name" value="Cupin_2"/>
</dbReference>
<dbReference type="InterPro" id="IPR014710">
    <property type="entry name" value="RmlC-like_jellyroll"/>
</dbReference>
<evidence type="ECO:0000313" key="2">
    <source>
        <dbReference type="EMBL" id="MBD2755279.1"/>
    </source>
</evidence>
<dbReference type="PANTHER" id="PTHR36440">
    <property type="entry name" value="PUTATIVE (AFU_ORTHOLOGUE AFUA_8G07350)-RELATED"/>
    <property type="match status" value="1"/>
</dbReference>
<dbReference type="Pfam" id="PF07883">
    <property type="entry name" value="Cupin_2"/>
    <property type="match status" value="1"/>
</dbReference>
<proteinExistence type="predicted"/>
<evidence type="ECO:0000313" key="3">
    <source>
        <dbReference type="Proteomes" id="UP000653797"/>
    </source>
</evidence>
<feature type="domain" description="Cupin type-2" evidence="1">
    <location>
        <begin position="67"/>
        <end position="135"/>
    </location>
</feature>
<dbReference type="Proteomes" id="UP000653797">
    <property type="component" value="Unassembled WGS sequence"/>
</dbReference>
<dbReference type="PANTHER" id="PTHR36440:SF1">
    <property type="entry name" value="PUTATIVE (AFU_ORTHOLOGUE AFUA_8G07350)-RELATED"/>
    <property type="match status" value="1"/>
</dbReference>
<dbReference type="EMBL" id="JACXAA010000008">
    <property type="protein sequence ID" value="MBD2755279.1"/>
    <property type="molecule type" value="Genomic_DNA"/>
</dbReference>
<protein>
    <submittedName>
        <fullName evidence="2">Cupin domain-containing protein</fullName>
    </submittedName>
</protein>
<gene>
    <name evidence="2" type="ORF">IC230_20425</name>
</gene>
<dbReference type="SUPFAM" id="SSF51182">
    <property type="entry name" value="RmlC-like cupins"/>
    <property type="match status" value="1"/>
</dbReference>
<name>A0A927B4K4_9BACT</name>
<dbReference type="InterPro" id="IPR053146">
    <property type="entry name" value="QDO-like"/>
</dbReference>
<dbReference type="InterPro" id="IPR011051">
    <property type="entry name" value="RmlC_Cupin_sf"/>
</dbReference>
<reference evidence="2" key="1">
    <citation type="submission" date="2020-09" db="EMBL/GenBank/DDBJ databases">
        <authorList>
            <person name="Kim M.K."/>
        </authorList>
    </citation>
    <scope>NUCLEOTIDE SEQUENCE</scope>
    <source>
        <strain evidence="2">BT704</strain>
    </source>
</reference>
<evidence type="ECO:0000259" key="1">
    <source>
        <dbReference type="Pfam" id="PF07883"/>
    </source>
</evidence>
<keyword evidence="3" id="KW-1185">Reference proteome</keyword>
<sequence length="200" mass="22543">MKRTEFLTGVIGGFSLLHMPAFGSTYADPAMPFYIPPKPALTPGPGNSDIRTIIHAKQTGNQFSNVEVAMAPNQMGPSPHVHKELDELMYVLEGTATVLIGKEIYEVQAGGWNFRPHGIIHAIWNASDKPLRFIDNFFHQNFEDYLEELIHQIVPDMIRRKLTPSSPEIASRVAALDKKFGVTWYHDQRQAIVDKYKLQG</sequence>
<dbReference type="Gene3D" id="2.60.120.10">
    <property type="entry name" value="Jelly Rolls"/>
    <property type="match status" value="1"/>
</dbReference>
<organism evidence="2 3">
    <name type="scientific">Spirosoma validum</name>
    <dbReference type="NCBI Taxonomy" id="2771355"/>
    <lineage>
        <taxon>Bacteria</taxon>
        <taxon>Pseudomonadati</taxon>
        <taxon>Bacteroidota</taxon>
        <taxon>Cytophagia</taxon>
        <taxon>Cytophagales</taxon>
        <taxon>Cytophagaceae</taxon>
        <taxon>Spirosoma</taxon>
    </lineage>
</organism>
<dbReference type="AlphaFoldDB" id="A0A927B4K4"/>
<comment type="caution">
    <text evidence="2">The sequence shown here is derived from an EMBL/GenBank/DDBJ whole genome shotgun (WGS) entry which is preliminary data.</text>
</comment>
<accession>A0A927B4K4</accession>